<evidence type="ECO:0000256" key="1">
    <source>
        <dbReference type="SAM" id="SignalP"/>
    </source>
</evidence>
<keyword evidence="1" id="KW-0732">Signal</keyword>
<dbReference type="GeneID" id="27421928"/>
<evidence type="ECO:0000313" key="3">
    <source>
        <dbReference type="Proteomes" id="UP000019377"/>
    </source>
</evidence>
<sequence>MPCLPSISASLLLLIGLTAIRTHAWQPMGTEPGCPAYSTLLPRNAEYRKHCEGPDSDPHWPCFTLWYGDLGSVTAILPGGDTVPDDHFLLKDGNKIDFTTRDPKQPFTLSWLFDDVELAYDNFDAGSGCYRITLRHQSHSRRRIWVSDEHGKDRDIDTDHHGETSKTLCDKWVHVHVKEDGGT</sequence>
<gene>
    <name evidence="2" type="ORF">PSEUBRA_SCAF7g04547</name>
</gene>
<keyword evidence="3" id="KW-1185">Reference proteome</keyword>
<feature type="chain" id="PRO_5004732507" description="Mig1 protein" evidence="1">
    <location>
        <begin position="25"/>
        <end position="183"/>
    </location>
</feature>
<dbReference type="EMBL" id="KI545893">
    <property type="protein sequence ID" value="EST05030.1"/>
    <property type="molecule type" value="Genomic_DNA"/>
</dbReference>
<dbReference type="OMA" id="IRTHAWQ"/>
<dbReference type="Proteomes" id="UP000019377">
    <property type="component" value="Unassembled WGS sequence"/>
</dbReference>
<dbReference type="eggNOG" id="ENOG502RCGU">
    <property type="taxonomic scope" value="Eukaryota"/>
</dbReference>
<evidence type="ECO:0000313" key="2">
    <source>
        <dbReference type="EMBL" id="EST05030.1"/>
    </source>
</evidence>
<dbReference type="HOGENOM" id="CLU_111242_1_0_1"/>
<proteinExistence type="predicted"/>
<dbReference type="OrthoDB" id="2551482at2759"/>
<reference evidence="3" key="1">
    <citation type="journal article" date="2013" name="Genome Announc.">
        <title>Draft genome sequence of Pseudozyma brasiliensis sp. nov. strain GHG001, a high producer of endo-1,4-xylanase isolated from an insect pest of sugarcane.</title>
        <authorList>
            <person name="Oliveira J.V.D.C."/>
            <person name="dos Santos R.A.C."/>
            <person name="Borges T.A."/>
            <person name="Riano-Pachon D.M."/>
            <person name="Goldman G.H."/>
        </authorList>
    </citation>
    <scope>NUCLEOTIDE SEQUENCE [LARGE SCALE GENOMIC DNA]</scope>
    <source>
        <strain evidence="3">GHG001</strain>
    </source>
</reference>
<organism evidence="2 3">
    <name type="scientific">Kalmanozyma brasiliensis (strain GHG001)</name>
    <name type="common">Yeast</name>
    <name type="synonym">Pseudozyma brasiliensis</name>
    <dbReference type="NCBI Taxonomy" id="1365824"/>
    <lineage>
        <taxon>Eukaryota</taxon>
        <taxon>Fungi</taxon>
        <taxon>Dikarya</taxon>
        <taxon>Basidiomycota</taxon>
        <taxon>Ustilaginomycotina</taxon>
        <taxon>Ustilaginomycetes</taxon>
        <taxon>Ustilaginales</taxon>
        <taxon>Ustilaginaceae</taxon>
        <taxon>Kalmanozyma</taxon>
    </lineage>
</organism>
<evidence type="ECO:0008006" key="4">
    <source>
        <dbReference type="Google" id="ProtNLM"/>
    </source>
</evidence>
<dbReference type="AlphaFoldDB" id="V5EJR9"/>
<protein>
    <recommendedName>
        <fullName evidence="4">Mig1 protein</fullName>
    </recommendedName>
</protein>
<name>V5EJR9_KALBG</name>
<accession>V5EJR9</accession>
<feature type="signal peptide" evidence="1">
    <location>
        <begin position="1"/>
        <end position="24"/>
    </location>
</feature>